<gene>
    <name evidence="6" type="ORF">CY34DRAFT_780137</name>
</gene>
<dbReference type="PANTHER" id="PTHR47966">
    <property type="entry name" value="BETA-SITE APP-CLEAVING ENZYME, ISOFORM A-RELATED"/>
    <property type="match status" value="1"/>
</dbReference>
<dbReference type="OrthoDB" id="660550at2759"/>
<evidence type="ECO:0000313" key="6">
    <source>
        <dbReference type="EMBL" id="KIK36311.1"/>
    </source>
</evidence>
<feature type="active site" evidence="3">
    <location>
        <position position="90"/>
    </location>
</feature>
<accession>A0A0D0A3Q3</accession>
<name>A0A0D0A3Q3_9AGAM</name>
<reference evidence="7" key="2">
    <citation type="submission" date="2015-01" db="EMBL/GenBank/DDBJ databases">
        <title>Evolutionary Origins and Diversification of the Mycorrhizal Mutualists.</title>
        <authorList>
            <consortium name="DOE Joint Genome Institute"/>
            <consortium name="Mycorrhizal Genomics Consortium"/>
            <person name="Kohler A."/>
            <person name="Kuo A."/>
            <person name="Nagy L.G."/>
            <person name="Floudas D."/>
            <person name="Copeland A."/>
            <person name="Barry K.W."/>
            <person name="Cichocki N."/>
            <person name="Veneault-Fourrey C."/>
            <person name="LaButti K."/>
            <person name="Lindquist E.A."/>
            <person name="Lipzen A."/>
            <person name="Lundell T."/>
            <person name="Morin E."/>
            <person name="Murat C."/>
            <person name="Riley R."/>
            <person name="Ohm R."/>
            <person name="Sun H."/>
            <person name="Tunlid A."/>
            <person name="Henrissat B."/>
            <person name="Grigoriev I.V."/>
            <person name="Hibbett D.S."/>
            <person name="Martin F."/>
        </authorList>
    </citation>
    <scope>NUCLEOTIDE SEQUENCE [LARGE SCALE GENOMIC DNA]</scope>
    <source>
        <strain evidence="7">UH-Slu-Lm8-n1</strain>
    </source>
</reference>
<evidence type="ECO:0000256" key="4">
    <source>
        <dbReference type="RuleBase" id="RU000454"/>
    </source>
</evidence>
<evidence type="ECO:0000259" key="5">
    <source>
        <dbReference type="PROSITE" id="PS51767"/>
    </source>
</evidence>
<dbReference type="STRING" id="930992.A0A0D0A3Q3"/>
<keyword evidence="7" id="KW-1185">Reference proteome</keyword>
<dbReference type="HOGENOM" id="CLU_038846_0_0_1"/>
<proteinExistence type="inferred from homology"/>
<dbReference type="Proteomes" id="UP000054485">
    <property type="component" value="Unassembled WGS sequence"/>
</dbReference>
<comment type="similarity">
    <text evidence="1 4">Belongs to the peptidase A1 family.</text>
</comment>
<evidence type="ECO:0000256" key="2">
    <source>
        <dbReference type="ARBA" id="ARBA00022750"/>
    </source>
</evidence>
<evidence type="ECO:0000313" key="7">
    <source>
        <dbReference type="Proteomes" id="UP000054485"/>
    </source>
</evidence>
<feature type="domain" description="Peptidase A1" evidence="5">
    <location>
        <begin position="72"/>
        <end position="387"/>
    </location>
</feature>
<dbReference type="InterPro" id="IPR033121">
    <property type="entry name" value="PEPTIDASE_A1"/>
</dbReference>
<dbReference type="AlphaFoldDB" id="A0A0D0A3Q3"/>
<keyword evidence="4" id="KW-0645">Protease</keyword>
<dbReference type="GO" id="GO:0006508">
    <property type="term" value="P:proteolysis"/>
    <property type="evidence" value="ECO:0007669"/>
    <property type="project" value="UniProtKB-KW"/>
</dbReference>
<dbReference type="EMBL" id="KN835540">
    <property type="protein sequence ID" value="KIK36311.1"/>
    <property type="molecule type" value="Genomic_DNA"/>
</dbReference>
<organism evidence="6 7">
    <name type="scientific">Suillus luteus UH-Slu-Lm8-n1</name>
    <dbReference type="NCBI Taxonomy" id="930992"/>
    <lineage>
        <taxon>Eukaryota</taxon>
        <taxon>Fungi</taxon>
        <taxon>Dikarya</taxon>
        <taxon>Basidiomycota</taxon>
        <taxon>Agaricomycotina</taxon>
        <taxon>Agaricomycetes</taxon>
        <taxon>Agaricomycetidae</taxon>
        <taxon>Boletales</taxon>
        <taxon>Suillineae</taxon>
        <taxon>Suillaceae</taxon>
        <taxon>Suillus</taxon>
    </lineage>
</organism>
<feature type="active site" evidence="3">
    <location>
        <position position="269"/>
    </location>
</feature>
<evidence type="ECO:0000256" key="1">
    <source>
        <dbReference type="ARBA" id="ARBA00007447"/>
    </source>
</evidence>
<reference evidence="6 7" key="1">
    <citation type="submission" date="2014-04" db="EMBL/GenBank/DDBJ databases">
        <authorList>
            <consortium name="DOE Joint Genome Institute"/>
            <person name="Kuo A."/>
            <person name="Ruytinx J."/>
            <person name="Rineau F."/>
            <person name="Colpaert J."/>
            <person name="Kohler A."/>
            <person name="Nagy L.G."/>
            <person name="Floudas D."/>
            <person name="Copeland A."/>
            <person name="Barry K.W."/>
            <person name="Cichocki N."/>
            <person name="Veneault-Fourrey C."/>
            <person name="LaButti K."/>
            <person name="Lindquist E.A."/>
            <person name="Lipzen A."/>
            <person name="Lundell T."/>
            <person name="Morin E."/>
            <person name="Murat C."/>
            <person name="Sun H."/>
            <person name="Tunlid A."/>
            <person name="Henrissat B."/>
            <person name="Grigoriev I.V."/>
            <person name="Hibbett D.S."/>
            <person name="Martin F."/>
            <person name="Nordberg H.P."/>
            <person name="Cantor M.N."/>
            <person name="Hua S.X."/>
        </authorList>
    </citation>
    <scope>NUCLEOTIDE SEQUENCE [LARGE SCALE GENOMIC DNA]</scope>
    <source>
        <strain evidence="6 7">UH-Slu-Lm8-n1</strain>
    </source>
</reference>
<dbReference type="Pfam" id="PF00026">
    <property type="entry name" value="Asp"/>
    <property type="match status" value="1"/>
</dbReference>
<dbReference type="InterPro" id="IPR021109">
    <property type="entry name" value="Peptidase_aspartic_dom_sf"/>
</dbReference>
<dbReference type="CDD" id="cd05471">
    <property type="entry name" value="pepsin_like"/>
    <property type="match status" value="1"/>
</dbReference>
<dbReference type="InParanoid" id="A0A0D0A3Q3"/>
<dbReference type="InterPro" id="IPR001461">
    <property type="entry name" value="Aspartic_peptidase_A1"/>
</dbReference>
<sequence length="397" mass="41607">MSHVVIRGIPFATRLRAAKGGAKELLERDRARAQKFLAGKSHHAPSAAVGEYSSSNTGASSSIDVTDSGVTYTMQVGVGNPATQYTLLIDTGDSNTWVGANLPYNPTSSSHDTGNTINVSYGSGTMSGEEYTDTVTLGSNLVIQNQGVGVASSAQGFQGVDGILGVGPVDLTQGTVSNTPDVPTVTDNLYAQGIISSDLLGVSYEPSSNADVPNGELTFGGTDTTKYTGTLNTVPLTTTSPASRYWGIDQSVSYGTSHTILNTTAGIVDTGTTLLLLATEAFQAYQQATGAVQDQNTGLLTITPQQYAKLQSLYFKIGGVTYDFTPNAQIWPRGLNSILGGEPGKIYLIVSDLGSSFGTGLDFINGFGWLQRFYTVYDTGNRQLGVATTAYTDADTN</sequence>
<dbReference type="Gene3D" id="2.40.70.10">
    <property type="entry name" value="Acid Proteases"/>
    <property type="match status" value="2"/>
</dbReference>
<evidence type="ECO:0000256" key="3">
    <source>
        <dbReference type="PIRSR" id="PIRSR601461-1"/>
    </source>
</evidence>
<dbReference type="PRINTS" id="PR00792">
    <property type="entry name" value="PEPSIN"/>
</dbReference>
<keyword evidence="2 4" id="KW-0064">Aspartyl protease</keyword>
<dbReference type="PROSITE" id="PS00141">
    <property type="entry name" value="ASP_PROTEASE"/>
    <property type="match status" value="1"/>
</dbReference>
<protein>
    <recommendedName>
        <fullName evidence="5">Peptidase A1 domain-containing protein</fullName>
    </recommendedName>
</protein>
<dbReference type="GO" id="GO:0004190">
    <property type="term" value="F:aspartic-type endopeptidase activity"/>
    <property type="evidence" value="ECO:0007669"/>
    <property type="project" value="UniProtKB-KW"/>
</dbReference>
<dbReference type="PANTHER" id="PTHR47966:SF74">
    <property type="entry name" value="AGR407CP"/>
    <property type="match status" value="1"/>
</dbReference>
<dbReference type="PROSITE" id="PS51767">
    <property type="entry name" value="PEPTIDASE_A1"/>
    <property type="match status" value="1"/>
</dbReference>
<dbReference type="SUPFAM" id="SSF50630">
    <property type="entry name" value="Acid proteases"/>
    <property type="match status" value="1"/>
</dbReference>
<keyword evidence="4" id="KW-0378">Hydrolase</keyword>
<dbReference type="InterPro" id="IPR034164">
    <property type="entry name" value="Pepsin-like_dom"/>
</dbReference>
<dbReference type="InterPro" id="IPR001969">
    <property type="entry name" value="Aspartic_peptidase_AS"/>
</dbReference>